<reference evidence="1" key="2">
    <citation type="submission" date="2022-10" db="EMBL/GenBank/DDBJ databases">
        <authorList>
            <person name="Trinh H.N."/>
        </authorList>
    </citation>
    <scope>NUCLEOTIDE SEQUENCE</scope>
    <source>
        <strain evidence="1">RN2-1</strain>
    </source>
</reference>
<name>A0AA41YMW0_9PROT</name>
<dbReference type="RefSeq" id="WP_264715229.1">
    <property type="nucleotide sequence ID" value="NZ_JAPDNT010000019.1"/>
</dbReference>
<organism evidence="1 2">
    <name type="scientific">Limobrevibacterium gyesilva</name>
    <dbReference type="NCBI Taxonomy" id="2991712"/>
    <lineage>
        <taxon>Bacteria</taxon>
        <taxon>Pseudomonadati</taxon>
        <taxon>Pseudomonadota</taxon>
        <taxon>Alphaproteobacteria</taxon>
        <taxon>Acetobacterales</taxon>
        <taxon>Acetobacteraceae</taxon>
        <taxon>Limobrevibacterium</taxon>
    </lineage>
</organism>
<gene>
    <name evidence="1" type="ORF">OL599_17900</name>
</gene>
<accession>A0AA41YMW0</accession>
<dbReference type="InterPro" id="IPR003748">
    <property type="entry name" value="DUF169"/>
</dbReference>
<keyword evidence="2" id="KW-1185">Reference proteome</keyword>
<dbReference type="Proteomes" id="UP001165679">
    <property type="component" value="Unassembled WGS sequence"/>
</dbReference>
<sequence>MNDAPQPVPSPGAAALGAKDLAGLAEQLTQLLRLRTLPIGMKLFADLEEMARVPGLRRPAEGKKFSTCQLVTHARIAGITLGITHDNVPGFSNCGGVIGLNEPSELYLSGRKMEGVWFENLEASAAHQAQMPRVPAGTYHGLVVSPLRSARLDPPDICLFYANPAQMILFINGLQYKTYRRYDFSITGESACADSWGRALKTQEVCLSIPCFAERRYGGVADDEMLMALPPAELARAVEGLQGLSKSGLRYPIMPYGPQADPADGMARSYAGKS</sequence>
<evidence type="ECO:0000313" key="2">
    <source>
        <dbReference type="Proteomes" id="UP001165679"/>
    </source>
</evidence>
<comment type="caution">
    <text evidence="1">The sequence shown here is derived from an EMBL/GenBank/DDBJ whole genome shotgun (WGS) entry which is preliminary data.</text>
</comment>
<dbReference type="EMBL" id="JAPDNT010000019">
    <property type="protein sequence ID" value="MCW3476439.1"/>
    <property type="molecule type" value="Genomic_DNA"/>
</dbReference>
<evidence type="ECO:0000313" key="1">
    <source>
        <dbReference type="EMBL" id="MCW3476439.1"/>
    </source>
</evidence>
<dbReference type="PANTHER" id="PTHR37954:SF3">
    <property type="entry name" value="DUF169 DOMAIN-CONTAINING PROTEIN"/>
    <property type="match status" value="1"/>
</dbReference>
<proteinExistence type="predicted"/>
<dbReference type="PANTHER" id="PTHR37954">
    <property type="entry name" value="BLL4979 PROTEIN"/>
    <property type="match status" value="1"/>
</dbReference>
<reference evidence="1" key="1">
    <citation type="submission" date="2022-09" db="EMBL/GenBank/DDBJ databases">
        <title>Rhodovastum sp. nov. RN2-1 isolated from soil in Seongnam, South Korea.</title>
        <authorList>
            <person name="Le N.T."/>
        </authorList>
    </citation>
    <scope>NUCLEOTIDE SEQUENCE</scope>
    <source>
        <strain evidence="1">RN2-1</strain>
    </source>
</reference>
<protein>
    <submittedName>
        <fullName evidence="1">DUF169 domain-containing protein</fullName>
    </submittedName>
</protein>
<dbReference type="AlphaFoldDB" id="A0AA41YMW0"/>
<dbReference type="Pfam" id="PF02596">
    <property type="entry name" value="DUF169"/>
    <property type="match status" value="1"/>
</dbReference>